<dbReference type="GO" id="GO:0016853">
    <property type="term" value="F:isomerase activity"/>
    <property type="evidence" value="ECO:0007669"/>
    <property type="project" value="UniProtKB-KW"/>
</dbReference>
<name>A0ABD1IPD1_9TELE</name>
<evidence type="ECO:0000256" key="2">
    <source>
        <dbReference type="ARBA" id="ARBA00023235"/>
    </source>
</evidence>
<dbReference type="PANTHER" id="PTHR13710:SF152">
    <property type="entry name" value="ATP-DEPENDENT DNA HELICASE Q5"/>
    <property type="match status" value="1"/>
</dbReference>
<evidence type="ECO:0000313" key="5">
    <source>
        <dbReference type="Proteomes" id="UP001591681"/>
    </source>
</evidence>
<accession>A0ABD1IPD1</accession>
<reference evidence="4 5" key="1">
    <citation type="submission" date="2024-09" db="EMBL/GenBank/DDBJ databases">
        <title>A chromosome-level genome assembly of Gray's grenadier anchovy, Coilia grayii.</title>
        <authorList>
            <person name="Fu Z."/>
        </authorList>
    </citation>
    <scope>NUCLEOTIDE SEQUENCE [LARGE SCALE GENOMIC DNA]</scope>
    <source>
        <strain evidence="4">G4</strain>
        <tissue evidence="4">Muscle</tissue>
    </source>
</reference>
<sequence>MTEIQRALKTHFGFEKFRSQQQEDVIKAVVRGDRDVFVCMPTGAGKSLCYQLPAVMSEGVTLVISPLIALIQDQVDHLRALNIPACSINSKLALGERRVILAELQSERPC</sequence>
<evidence type="ECO:0000313" key="4">
    <source>
        <dbReference type="EMBL" id="KAL2076856.1"/>
    </source>
</evidence>
<evidence type="ECO:0000259" key="3">
    <source>
        <dbReference type="PROSITE" id="PS51192"/>
    </source>
</evidence>
<comment type="caution">
    <text evidence="4">The sequence shown here is derived from an EMBL/GenBank/DDBJ whole genome shotgun (WGS) entry which is preliminary data.</text>
</comment>
<protein>
    <recommendedName>
        <fullName evidence="3">Helicase ATP-binding domain-containing protein</fullName>
    </recommendedName>
</protein>
<dbReference type="Proteomes" id="UP001591681">
    <property type="component" value="Unassembled WGS sequence"/>
</dbReference>
<proteinExistence type="inferred from homology"/>
<dbReference type="PANTHER" id="PTHR13710">
    <property type="entry name" value="DNA HELICASE RECQ FAMILY MEMBER"/>
    <property type="match status" value="1"/>
</dbReference>
<comment type="similarity">
    <text evidence="1">Belongs to the helicase family. RecQ subfamily.</text>
</comment>
<dbReference type="AlphaFoldDB" id="A0ABD1IPD1"/>
<gene>
    <name evidence="4" type="ORF">ACEWY4_027542</name>
</gene>
<keyword evidence="2" id="KW-0413">Isomerase</keyword>
<dbReference type="InterPro" id="IPR011545">
    <property type="entry name" value="DEAD/DEAH_box_helicase_dom"/>
</dbReference>
<dbReference type="SUPFAM" id="SSF52540">
    <property type="entry name" value="P-loop containing nucleoside triphosphate hydrolases"/>
    <property type="match status" value="1"/>
</dbReference>
<feature type="domain" description="Helicase ATP-binding" evidence="3">
    <location>
        <begin position="27"/>
        <end position="110"/>
    </location>
</feature>
<keyword evidence="5" id="KW-1185">Reference proteome</keyword>
<dbReference type="Pfam" id="PF00270">
    <property type="entry name" value="DEAD"/>
    <property type="match status" value="1"/>
</dbReference>
<dbReference type="PROSITE" id="PS51192">
    <property type="entry name" value="HELICASE_ATP_BIND_1"/>
    <property type="match status" value="1"/>
</dbReference>
<dbReference type="Gene3D" id="3.40.50.300">
    <property type="entry name" value="P-loop containing nucleotide triphosphate hydrolases"/>
    <property type="match status" value="1"/>
</dbReference>
<evidence type="ECO:0000256" key="1">
    <source>
        <dbReference type="ARBA" id="ARBA00005446"/>
    </source>
</evidence>
<dbReference type="InterPro" id="IPR027417">
    <property type="entry name" value="P-loop_NTPase"/>
</dbReference>
<dbReference type="EMBL" id="JBHFQA010000047">
    <property type="protein sequence ID" value="KAL2076856.1"/>
    <property type="molecule type" value="Genomic_DNA"/>
</dbReference>
<dbReference type="InterPro" id="IPR014001">
    <property type="entry name" value="Helicase_ATP-bd"/>
</dbReference>
<organism evidence="4 5">
    <name type="scientific">Coilia grayii</name>
    <name type="common">Gray's grenadier anchovy</name>
    <dbReference type="NCBI Taxonomy" id="363190"/>
    <lineage>
        <taxon>Eukaryota</taxon>
        <taxon>Metazoa</taxon>
        <taxon>Chordata</taxon>
        <taxon>Craniata</taxon>
        <taxon>Vertebrata</taxon>
        <taxon>Euteleostomi</taxon>
        <taxon>Actinopterygii</taxon>
        <taxon>Neopterygii</taxon>
        <taxon>Teleostei</taxon>
        <taxon>Clupei</taxon>
        <taxon>Clupeiformes</taxon>
        <taxon>Clupeoidei</taxon>
        <taxon>Engraulidae</taxon>
        <taxon>Coilinae</taxon>
        <taxon>Coilia</taxon>
    </lineage>
</organism>